<dbReference type="InterPro" id="IPR007594">
    <property type="entry name" value="RFT1"/>
</dbReference>
<feature type="transmembrane region" description="Helical" evidence="9">
    <location>
        <begin position="188"/>
        <end position="208"/>
    </location>
</feature>
<feature type="transmembrane region" description="Helical" evidence="9">
    <location>
        <begin position="412"/>
        <end position="433"/>
    </location>
</feature>
<comment type="pathway">
    <text evidence="2">Protein modification; protein glycosylation.</text>
</comment>
<dbReference type="Proteomes" id="UP000822688">
    <property type="component" value="Chromosome 8"/>
</dbReference>
<dbReference type="PANTHER" id="PTHR13117:SF5">
    <property type="entry name" value="PROTEIN RFT1 HOMOLOG"/>
    <property type="match status" value="1"/>
</dbReference>
<feature type="transmembrane region" description="Helical" evidence="9">
    <location>
        <begin position="74"/>
        <end position="99"/>
    </location>
</feature>
<keyword evidence="4 9" id="KW-0812">Transmembrane</keyword>
<keyword evidence="7 9" id="KW-0472">Membrane</keyword>
<evidence type="ECO:0000256" key="4">
    <source>
        <dbReference type="ARBA" id="ARBA00022692"/>
    </source>
</evidence>
<evidence type="ECO:0000256" key="2">
    <source>
        <dbReference type="ARBA" id="ARBA00004922"/>
    </source>
</evidence>
<feature type="transmembrane region" description="Helical" evidence="9">
    <location>
        <begin position="353"/>
        <end position="377"/>
    </location>
</feature>
<feature type="transmembrane region" description="Helical" evidence="9">
    <location>
        <begin position="389"/>
        <end position="406"/>
    </location>
</feature>
<gene>
    <name evidence="10" type="ORF">KC19_8G191700</name>
</gene>
<feature type="transmembrane region" description="Helical" evidence="9">
    <location>
        <begin position="454"/>
        <end position="472"/>
    </location>
</feature>
<comment type="subcellular location">
    <subcellularLocation>
        <location evidence="1 9">Endoplasmic reticulum membrane</location>
        <topology evidence="1 9">Multi-pass membrane protein</topology>
    </subcellularLocation>
</comment>
<evidence type="ECO:0000256" key="3">
    <source>
        <dbReference type="ARBA" id="ARBA00010288"/>
    </source>
</evidence>
<protein>
    <recommendedName>
        <fullName evidence="9">Protein RFT1 homolog</fullName>
    </recommendedName>
</protein>
<dbReference type="AlphaFoldDB" id="A0A8T0H0N0"/>
<dbReference type="EMBL" id="CM026429">
    <property type="protein sequence ID" value="KAG0565456.1"/>
    <property type="molecule type" value="Genomic_DNA"/>
</dbReference>
<dbReference type="GO" id="GO:0005789">
    <property type="term" value="C:endoplasmic reticulum membrane"/>
    <property type="evidence" value="ECO:0007669"/>
    <property type="project" value="UniProtKB-SubCell"/>
</dbReference>
<keyword evidence="11" id="KW-1185">Reference proteome</keyword>
<organism evidence="10 11">
    <name type="scientific">Ceratodon purpureus</name>
    <name type="common">Fire moss</name>
    <name type="synonym">Dicranum purpureum</name>
    <dbReference type="NCBI Taxonomy" id="3225"/>
    <lineage>
        <taxon>Eukaryota</taxon>
        <taxon>Viridiplantae</taxon>
        <taxon>Streptophyta</taxon>
        <taxon>Embryophyta</taxon>
        <taxon>Bryophyta</taxon>
        <taxon>Bryophytina</taxon>
        <taxon>Bryopsida</taxon>
        <taxon>Dicranidae</taxon>
        <taxon>Pseudoditrichales</taxon>
        <taxon>Ditrichaceae</taxon>
        <taxon>Ceratodon</taxon>
    </lineage>
</organism>
<accession>A0A8T0H0N0</accession>
<evidence type="ECO:0000256" key="5">
    <source>
        <dbReference type="ARBA" id="ARBA00022824"/>
    </source>
</evidence>
<dbReference type="Pfam" id="PF04506">
    <property type="entry name" value="Rft-1"/>
    <property type="match status" value="1"/>
</dbReference>
<evidence type="ECO:0000256" key="7">
    <source>
        <dbReference type="ARBA" id="ARBA00023136"/>
    </source>
</evidence>
<feature type="transmembrane region" description="Helical" evidence="9">
    <location>
        <begin position="478"/>
        <end position="501"/>
    </location>
</feature>
<dbReference type="PANTHER" id="PTHR13117">
    <property type="entry name" value="ENDOPLASMIC RETICULUM MULTISPAN TRANSMEMBRANE PROTEIN-RELATED"/>
    <property type="match status" value="1"/>
</dbReference>
<dbReference type="GO" id="GO:0006488">
    <property type="term" value="P:dolichol-linked oligosaccharide biosynthetic process"/>
    <property type="evidence" value="ECO:0007669"/>
    <property type="project" value="InterPro"/>
</dbReference>
<sequence>MFYLMGSQVFSRLLSSALNLKVAGSLTLEQYGMQAVQFHLFTTTILFISREGFRRGCLRGSNDVGDLELKRSRILAAAWLTLPLGVIATIGVYVVVMWWQGRSNQAIDYATSMFVLGVAAIVELCSEPMYILAQHLLLLRLRMFVEVAATTCRCVTTYILVTQGIGLGGGLAFAYAQLAYSCCLFIGYWSYFLFSYKGTVFPFILVYCKGSVFPFRLRGKLELDCSLIQMCGAFTLQSVQKLVLQEGEKLVLVLYDTTYNQGVYGLVDKLGSLVVRFVFQPFEESTFTMFAKAVSPRDRTRNQNRGVERILVLALKLANLVGLVFVAYGPNFAYVLLRLYSRDLSDGDATVALGYYCIYILTLAINGVSEAFLHAVVTKGELSNWRSNLRLFLFSVVYMCLSRVLICAASSIGLIFANIINICMRILYSLNYIRQYFRHSQTFSLWQALPNWRVLGVLVTSALLTYLSKAFVLDYDNFIPTAALHVGVGVACLGGLVASVYKYERPFLGEIAAFQSKRISLSTPKND</sequence>
<comment type="function">
    <text evidence="8 9">Intramembrane glycolipid transporter that operates in the biosynthetic pathway of dolichol-linked oligosaccharides, the glycan precursors employed in protein asparagine (N)-glycosylation. The sequential addition of sugars to dolichol pyrophosphate produces dolichol-linked oligosaccharides containing fourteen sugars, including two GlcNAcs, nine mannoses and three glucoses. Once assembled, the oligosaccharide is transferred from the lipid to nascent proteins by oligosaccharyltransferases. The assembly of dolichol-linked oligosaccharides begins on the cytosolic side of the endoplasmic reticulum membrane and finishes in its lumen. RFT1 could mediate the translocation of the cytosolically oriented intermediate DolPP-GlcNAc2Man5, produced by ALG11, into the ER lumen where dolichol-linked oligosaccharides assembly continues. However, the intramembrane lipid transporter activity could not be confirmed in vitro.</text>
</comment>
<comment type="similarity">
    <text evidence="3 9">Belongs to the RFT1 family.</text>
</comment>
<evidence type="ECO:0000256" key="9">
    <source>
        <dbReference type="RuleBase" id="RU365067"/>
    </source>
</evidence>
<proteinExistence type="inferred from homology"/>
<reference evidence="10" key="1">
    <citation type="submission" date="2020-06" db="EMBL/GenBank/DDBJ databases">
        <title>WGS assembly of Ceratodon purpureus strain R40.</title>
        <authorList>
            <person name="Carey S.B."/>
            <person name="Jenkins J."/>
            <person name="Shu S."/>
            <person name="Lovell J.T."/>
            <person name="Sreedasyam A."/>
            <person name="Maumus F."/>
            <person name="Tiley G.P."/>
            <person name="Fernandez-Pozo N."/>
            <person name="Barry K."/>
            <person name="Chen C."/>
            <person name="Wang M."/>
            <person name="Lipzen A."/>
            <person name="Daum C."/>
            <person name="Saski C.A."/>
            <person name="Payton A.C."/>
            <person name="Mcbreen J.C."/>
            <person name="Conrad R.E."/>
            <person name="Kollar L.M."/>
            <person name="Olsson S."/>
            <person name="Huttunen S."/>
            <person name="Landis J.B."/>
            <person name="Wickett N.J."/>
            <person name="Johnson M.G."/>
            <person name="Rensing S.A."/>
            <person name="Grimwood J."/>
            <person name="Schmutz J."/>
            <person name="Mcdaniel S.F."/>
        </authorList>
    </citation>
    <scope>NUCLEOTIDE SEQUENCE</scope>
    <source>
        <strain evidence="10">R40</strain>
    </source>
</reference>
<keyword evidence="6 9" id="KW-1133">Transmembrane helix</keyword>
<evidence type="ECO:0000256" key="8">
    <source>
        <dbReference type="ARBA" id="ARBA00045912"/>
    </source>
</evidence>
<keyword evidence="5" id="KW-0256">Endoplasmic reticulum</keyword>
<feature type="transmembrane region" description="Helical" evidence="9">
    <location>
        <begin position="35"/>
        <end position="53"/>
    </location>
</feature>
<dbReference type="GO" id="GO:0034203">
    <property type="term" value="P:glycolipid translocation"/>
    <property type="evidence" value="ECO:0007669"/>
    <property type="project" value="TreeGrafter"/>
</dbReference>
<evidence type="ECO:0000313" key="10">
    <source>
        <dbReference type="EMBL" id="KAG0565456.1"/>
    </source>
</evidence>
<evidence type="ECO:0000256" key="1">
    <source>
        <dbReference type="ARBA" id="ARBA00004477"/>
    </source>
</evidence>
<comment type="caution">
    <text evidence="10">The sequence shown here is derived from an EMBL/GenBank/DDBJ whole genome shotgun (WGS) entry which is preliminary data.</text>
</comment>
<name>A0A8T0H0N0_CERPU</name>
<feature type="transmembrane region" description="Helical" evidence="9">
    <location>
        <begin position="310"/>
        <end position="333"/>
    </location>
</feature>
<feature type="transmembrane region" description="Helical" evidence="9">
    <location>
        <begin position="154"/>
        <end position="176"/>
    </location>
</feature>
<evidence type="ECO:0000313" key="11">
    <source>
        <dbReference type="Proteomes" id="UP000822688"/>
    </source>
</evidence>
<evidence type="ECO:0000256" key="6">
    <source>
        <dbReference type="ARBA" id="ARBA00022989"/>
    </source>
</evidence>
<feature type="transmembrane region" description="Helical" evidence="9">
    <location>
        <begin position="111"/>
        <end position="133"/>
    </location>
</feature>